<evidence type="ECO:0000259" key="1">
    <source>
        <dbReference type="Pfam" id="PF11412"/>
    </source>
</evidence>
<evidence type="ECO:0000313" key="2">
    <source>
        <dbReference type="EMBL" id="GAL66959.1"/>
    </source>
</evidence>
<dbReference type="AlphaFoldDB" id="A0A090W1Z6"/>
<evidence type="ECO:0000313" key="3">
    <source>
        <dbReference type="EMBL" id="GAL70253.1"/>
    </source>
</evidence>
<organism evidence="3 5">
    <name type="scientific">Jejuia pallidilutea</name>
    <dbReference type="NCBI Taxonomy" id="504487"/>
    <lineage>
        <taxon>Bacteria</taxon>
        <taxon>Pseudomonadati</taxon>
        <taxon>Bacteroidota</taxon>
        <taxon>Flavobacteriia</taxon>
        <taxon>Flavobacteriales</taxon>
        <taxon>Flavobacteriaceae</taxon>
        <taxon>Jejuia</taxon>
    </lineage>
</organism>
<dbReference type="EMBL" id="BBNR01000006">
    <property type="protein sequence ID" value="GAL66959.1"/>
    <property type="molecule type" value="Genomic_DNA"/>
</dbReference>
<sequence>MLFTSTLNYAQVLKPVTWETSVEKVSNSNYNLVFTATISNHWHLYSQNVPEGGPLPTQFTFNISPNFRLEGKVLEGKGMMVFEEVFDMKVKYFEERAVFKQNIKVRSNKHFKISGNIQYMSCNSESCMPGFQDFEFYIKQ</sequence>
<proteinExistence type="predicted"/>
<dbReference type="InterPro" id="IPR028250">
    <property type="entry name" value="DsbDN"/>
</dbReference>
<feature type="domain" description="Thiol:disulfide interchange protein DsbD N-terminal" evidence="1">
    <location>
        <begin position="24"/>
        <end position="134"/>
    </location>
</feature>
<dbReference type="eggNOG" id="COG4232">
    <property type="taxonomic scope" value="Bacteria"/>
</dbReference>
<keyword evidence="3" id="KW-0560">Oxidoreductase</keyword>
<evidence type="ECO:0000313" key="4">
    <source>
        <dbReference type="EMBL" id="GAL90355.1"/>
    </source>
</evidence>
<evidence type="ECO:0000313" key="6">
    <source>
        <dbReference type="Proteomes" id="UP000030184"/>
    </source>
</evidence>
<accession>A0A090W1Z6</accession>
<name>A0A090W1Z6_9FLAO</name>
<dbReference type="Proteomes" id="UP000029646">
    <property type="component" value="Unassembled WGS sequence"/>
</dbReference>
<keyword evidence="6" id="KW-1185">Reference proteome</keyword>
<dbReference type="Pfam" id="PF11412">
    <property type="entry name" value="DsbD_N"/>
    <property type="match status" value="1"/>
</dbReference>
<comment type="caution">
    <text evidence="3">The sequence shown here is derived from an EMBL/GenBank/DDBJ whole genome shotgun (WGS) entry which is preliminary data.</text>
</comment>
<dbReference type="EC" id="1.8.1.8" evidence="2 3"/>
<dbReference type="EMBL" id="BBNS01000005">
    <property type="protein sequence ID" value="GAL70253.1"/>
    <property type="molecule type" value="Genomic_DNA"/>
</dbReference>
<dbReference type="EMBL" id="BBNY01000074">
    <property type="protein sequence ID" value="GAL90355.1"/>
    <property type="molecule type" value="Genomic_DNA"/>
</dbReference>
<evidence type="ECO:0000313" key="5">
    <source>
        <dbReference type="Proteomes" id="UP000029646"/>
    </source>
</evidence>
<reference evidence="6" key="1">
    <citation type="journal article" date="2014" name="Genome Announc.">
        <title>Draft Genome Sequence of Marine Flavobacterium Jejuia pallidilutea Strain 11shimoA1 and Pigmentation Mutants.</title>
        <authorList>
            <person name="Takatani N."/>
            <person name="Nakanishi M."/>
            <person name="Meirelles P."/>
            <person name="Mino S."/>
            <person name="Suda W."/>
            <person name="Oshima K."/>
            <person name="Hattori M."/>
            <person name="Ohkuma M."/>
            <person name="Hosokawa M."/>
            <person name="Miyashita K."/>
            <person name="Thompson F.L."/>
            <person name="Niwa A."/>
            <person name="Sawabe T."/>
            <person name="Sawabe T."/>
        </authorList>
    </citation>
    <scope>NUCLEOTIDE SEQUENCE [LARGE SCALE GENOMIC DNA]</scope>
    <source>
        <strain evidence="6">JCM 19538</strain>
    </source>
</reference>
<protein>
    <submittedName>
        <fullName evidence="2 3">Cytochrome c-type biogenesis protein DsbD</fullName>
        <ecNumber evidence="2 3">1.8.1.8</ecNumber>
    </submittedName>
</protein>
<dbReference type="STRING" id="504487.JCM19538_120"/>
<dbReference type="Proteomes" id="UP000030184">
    <property type="component" value="Unassembled WGS sequence"/>
</dbReference>
<gene>
    <name evidence="2" type="ORF">JCM19301_1503</name>
    <name evidence="3" type="ORF">JCM19302_3375</name>
    <name evidence="4" type="ORF">JCM19538_120</name>
</gene>
<dbReference type="Proteomes" id="UP000029641">
    <property type="component" value="Unassembled WGS sequence"/>
</dbReference>
<dbReference type="GO" id="GO:0047134">
    <property type="term" value="F:protein-disulfide reductase [NAD(P)H] activity"/>
    <property type="evidence" value="ECO:0007669"/>
    <property type="project" value="UniProtKB-EC"/>
</dbReference>